<feature type="region of interest" description="Disordered" evidence="1">
    <location>
        <begin position="186"/>
        <end position="223"/>
    </location>
</feature>
<evidence type="ECO:0000313" key="4">
    <source>
        <dbReference type="Proteomes" id="UP000252023"/>
    </source>
</evidence>
<gene>
    <name evidence="3" type="ORF">DRW48_03530</name>
</gene>
<protein>
    <recommendedName>
        <fullName evidence="2">ABC-type transport auxiliary lipoprotein component domain-containing protein</fullName>
    </recommendedName>
</protein>
<dbReference type="Pfam" id="PF03886">
    <property type="entry name" value="ABC_trans_aux"/>
    <property type="match status" value="1"/>
</dbReference>
<organism evidence="3 4">
    <name type="scientific">Paracoccus suum</name>
    <dbReference type="NCBI Taxonomy" id="2259340"/>
    <lineage>
        <taxon>Bacteria</taxon>
        <taxon>Pseudomonadati</taxon>
        <taxon>Pseudomonadota</taxon>
        <taxon>Alphaproteobacteria</taxon>
        <taxon>Rhodobacterales</taxon>
        <taxon>Paracoccaceae</taxon>
        <taxon>Paracoccus</taxon>
    </lineage>
</organism>
<proteinExistence type="predicted"/>
<evidence type="ECO:0000259" key="2">
    <source>
        <dbReference type="Pfam" id="PF03886"/>
    </source>
</evidence>
<dbReference type="PROSITE" id="PS51257">
    <property type="entry name" value="PROKAR_LIPOPROTEIN"/>
    <property type="match status" value="1"/>
</dbReference>
<dbReference type="OrthoDB" id="7858211at2"/>
<dbReference type="EMBL" id="CP030918">
    <property type="protein sequence ID" value="AXC48889.1"/>
    <property type="molecule type" value="Genomic_DNA"/>
</dbReference>
<sequence>MHSRPFFTLALLVLLAACSNPLKTGRHLIDAPQTGKQLSDRLGTAELSDVSLPEYAAADEVAFQAADGTVRSGPRALWADKPQRAFTVALARSISDVSGATVIASPWPLTEPPQHKIQVEVEKALASRDGLYRLTGRYYVSDERGNGTSQARSFSIAVPVPAGTTSGVAAAQSTAISQLARQIAELGGPGRSVKTTTPKASSDPYAIPPLYPIDPLPPLNPGS</sequence>
<evidence type="ECO:0000256" key="1">
    <source>
        <dbReference type="SAM" id="MobiDB-lite"/>
    </source>
</evidence>
<dbReference type="SUPFAM" id="SSF159594">
    <property type="entry name" value="XCC0632-like"/>
    <property type="match status" value="1"/>
</dbReference>
<keyword evidence="4" id="KW-1185">Reference proteome</keyword>
<feature type="compositionally biased region" description="Pro residues" evidence="1">
    <location>
        <begin position="206"/>
        <end position="223"/>
    </location>
</feature>
<dbReference type="Gene3D" id="3.40.50.10610">
    <property type="entry name" value="ABC-type transport auxiliary lipoprotein component"/>
    <property type="match status" value="1"/>
</dbReference>
<evidence type="ECO:0000313" key="3">
    <source>
        <dbReference type="EMBL" id="AXC48889.1"/>
    </source>
</evidence>
<reference evidence="4" key="1">
    <citation type="submission" date="2018-07" db="EMBL/GenBank/DDBJ databases">
        <title>Genome sequencing of Paracoccus sp. SC2-6.</title>
        <authorList>
            <person name="Heo J."/>
            <person name="Kim S.-J."/>
            <person name="Kwon S.-W."/>
        </authorList>
    </citation>
    <scope>NUCLEOTIDE SEQUENCE [LARGE SCALE GENOMIC DNA]</scope>
    <source>
        <strain evidence="4">SC2-6</strain>
    </source>
</reference>
<dbReference type="Proteomes" id="UP000252023">
    <property type="component" value="Chromosome"/>
</dbReference>
<feature type="domain" description="ABC-type transport auxiliary lipoprotein component" evidence="2">
    <location>
        <begin position="32"/>
        <end position="184"/>
    </location>
</feature>
<dbReference type="KEGG" id="pars:DRW48_03530"/>
<accession>A0A344PHN4</accession>
<dbReference type="InterPro" id="IPR005586">
    <property type="entry name" value="ABC_trans_aux"/>
</dbReference>
<name>A0A344PHN4_9RHOB</name>
<dbReference type="AlphaFoldDB" id="A0A344PHN4"/>
<dbReference type="RefSeq" id="WP_114075208.1">
    <property type="nucleotide sequence ID" value="NZ_CP030918.1"/>
</dbReference>